<evidence type="ECO:0000313" key="1">
    <source>
        <dbReference type="EMBL" id="KTD46628.1"/>
    </source>
</evidence>
<dbReference type="PATRIC" id="fig|458.5.peg.1619"/>
<protein>
    <submittedName>
        <fullName evidence="1">Uncharacterized protein</fullName>
    </submittedName>
</protein>
<dbReference type="OrthoDB" id="9963129at2"/>
<organism evidence="1 2">
    <name type="scientific">Legionella rubrilucens</name>
    <dbReference type="NCBI Taxonomy" id="458"/>
    <lineage>
        <taxon>Bacteria</taxon>
        <taxon>Pseudomonadati</taxon>
        <taxon>Pseudomonadota</taxon>
        <taxon>Gammaproteobacteria</taxon>
        <taxon>Legionellales</taxon>
        <taxon>Legionellaceae</taxon>
        <taxon>Legionella</taxon>
    </lineage>
</organism>
<proteinExistence type="predicted"/>
<keyword evidence="2" id="KW-1185">Reference proteome</keyword>
<gene>
    <name evidence="1" type="ORF">Lrub_1550</name>
</gene>
<dbReference type="AlphaFoldDB" id="A0A0W0XQ32"/>
<name>A0A0W0XQ32_9GAMM</name>
<dbReference type="RefSeq" id="WP_058531651.1">
    <property type="nucleotide sequence ID" value="NZ_CAAAIN010000005.1"/>
</dbReference>
<sequence>MLFIYSSKGGQYQPYSKIPKAIMQQYGDLNLLVSILGSMAANNRSRYYFSNWESALKAAWKVSIRNGLNNHFGRQEHYGYSNVYDYPQGRDRVLSTFLQTQTGHYLWASNPRTEPNLSVARSNALNNRFFKKAEKANVSAHYNQQGEIQQRKETLKMVYSALMTYLSPRSNPDDRFRALMQLHSHNSVMNCEQFVAYALGTVGIINESDLQTVFSACAVKDNLGLLHDLLGFESRKAISSSDEWAALTESQILFESQAPDAKEVTHMLIYNHVDQHIYDLAFGDTEAEWRLKKMPIKVYLADMAERKKVVAAAPISSLKVESVLANANTVLDSTPSADRDESLKKYGF</sequence>
<accession>A0A0W0XQ32</accession>
<dbReference type="Proteomes" id="UP000054608">
    <property type="component" value="Unassembled WGS sequence"/>
</dbReference>
<reference evidence="1 2" key="1">
    <citation type="submission" date="2015-11" db="EMBL/GenBank/DDBJ databases">
        <title>Genomic analysis of 38 Legionella species identifies large and diverse effector repertoires.</title>
        <authorList>
            <person name="Burstein D."/>
            <person name="Amaro F."/>
            <person name="Zusman T."/>
            <person name="Lifshitz Z."/>
            <person name="Cohen O."/>
            <person name="Gilbert J.A."/>
            <person name="Pupko T."/>
            <person name="Shuman H.A."/>
            <person name="Segal G."/>
        </authorList>
    </citation>
    <scope>NUCLEOTIDE SEQUENCE [LARGE SCALE GENOMIC DNA]</scope>
    <source>
        <strain evidence="1 2">WA-270A-C2</strain>
    </source>
</reference>
<comment type="caution">
    <text evidence="1">The sequence shown here is derived from an EMBL/GenBank/DDBJ whole genome shotgun (WGS) entry which is preliminary data.</text>
</comment>
<dbReference type="STRING" id="458.Lrub_1550"/>
<dbReference type="EMBL" id="LNYT01000020">
    <property type="protein sequence ID" value="KTD46628.1"/>
    <property type="molecule type" value="Genomic_DNA"/>
</dbReference>
<evidence type="ECO:0000313" key="2">
    <source>
        <dbReference type="Proteomes" id="UP000054608"/>
    </source>
</evidence>